<dbReference type="AlphaFoldDB" id="A0A9D2IVU6"/>
<reference evidence="3" key="2">
    <citation type="submission" date="2021-04" db="EMBL/GenBank/DDBJ databases">
        <authorList>
            <person name="Gilroy R."/>
        </authorList>
    </citation>
    <scope>NUCLEOTIDE SEQUENCE</scope>
    <source>
        <strain evidence="3">CHK33-5263</strain>
    </source>
</reference>
<dbReference type="InterPro" id="IPR007394">
    <property type="entry name" value="UPF0122"/>
</dbReference>
<evidence type="ECO:0000313" key="4">
    <source>
        <dbReference type="Proteomes" id="UP000824044"/>
    </source>
</evidence>
<comment type="similarity">
    <text evidence="1">Belongs to the UPF0122 family.</text>
</comment>
<dbReference type="Proteomes" id="UP000824044">
    <property type="component" value="Unassembled WGS sequence"/>
</dbReference>
<sequence length="60" mass="7106">MDLHFLRLWDIYNPLLTETQREVTDLYFNCDLSLAEIAEQKGCSRQSVSDTLQKARRLME</sequence>
<dbReference type="Pfam" id="PF04297">
    <property type="entry name" value="UPF0122"/>
    <property type="match status" value="1"/>
</dbReference>
<dbReference type="PANTHER" id="PTHR40083:SF1">
    <property type="entry name" value="UPF0122 PROTEIN YLXM"/>
    <property type="match status" value="1"/>
</dbReference>
<dbReference type="SUPFAM" id="SSF88659">
    <property type="entry name" value="Sigma3 and sigma4 domains of RNA polymerase sigma factors"/>
    <property type="match status" value="1"/>
</dbReference>
<dbReference type="InterPro" id="IPR036388">
    <property type="entry name" value="WH-like_DNA-bd_sf"/>
</dbReference>
<comment type="caution">
    <text evidence="3">The sequence shown here is derived from an EMBL/GenBank/DDBJ whole genome shotgun (WGS) entry which is preliminary data.</text>
</comment>
<dbReference type="Gene3D" id="1.10.10.10">
    <property type="entry name" value="Winged helix-like DNA-binding domain superfamily/Winged helix DNA-binding domain"/>
    <property type="match status" value="1"/>
</dbReference>
<evidence type="ECO:0008006" key="5">
    <source>
        <dbReference type="Google" id="ProtNLM"/>
    </source>
</evidence>
<dbReference type="InterPro" id="IPR013324">
    <property type="entry name" value="RNA_pol_sigma_r3/r4-like"/>
</dbReference>
<protein>
    <recommendedName>
        <fullName evidence="5">DNA-binding protein</fullName>
    </recommendedName>
</protein>
<evidence type="ECO:0000256" key="1">
    <source>
        <dbReference type="ARBA" id="ARBA00008720"/>
    </source>
</evidence>
<dbReference type="EMBL" id="DXBS01000143">
    <property type="protein sequence ID" value="HIZ25363.1"/>
    <property type="molecule type" value="Genomic_DNA"/>
</dbReference>
<name>A0A9D2IVU6_9FIRM</name>
<comment type="function">
    <text evidence="2">Might take part in the signal recognition particle (SRP) pathway. This is inferred from the conservation of its genetic proximity to ftsY/ffh. May be a regulatory protein.</text>
</comment>
<gene>
    <name evidence="3" type="ORF">H9812_07870</name>
</gene>
<reference evidence="3" key="1">
    <citation type="journal article" date="2021" name="PeerJ">
        <title>Extensive microbial diversity within the chicken gut microbiome revealed by metagenomics and culture.</title>
        <authorList>
            <person name="Gilroy R."/>
            <person name="Ravi A."/>
            <person name="Getino M."/>
            <person name="Pursley I."/>
            <person name="Horton D.L."/>
            <person name="Alikhan N.F."/>
            <person name="Baker D."/>
            <person name="Gharbi K."/>
            <person name="Hall N."/>
            <person name="Watson M."/>
            <person name="Adriaenssens E.M."/>
            <person name="Foster-Nyarko E."/>
            <person name="Jarju S."/>
            <person name="Secka A."/>
            <person name="Antonio M."/>
            <person name="Oren A."/>
            <person name="Chaudhuri R.R."/>
            <person name="La Ragione R."/>
            <person name="Hildebrand F."/>
            <person name="Pallen M.J."/>
        </authorList>
    </citation>
    <scope>NUCLEOTIDE SEQUENCE</scope>
    <source>
        <strain evidence="3">CHK33-5263</strain>
    </source>
</reference>
<organism evidence="3 4">
    <name type="scientific">Candidatus Gallimonas intestinigallinarum</name>
    <dbReference type="NCBI Taxonomy" id="2838604"/>
    <lineage>
        <taxon>Bacteria</taxon>
        <taxon>Bacillati</taxon>
        <taxon>Bacillota</taxon>
        <taxon>Clostridia</taxon>
        <taxon>Candidatus Gallimonas</taxon>
    </lineage>
</organism>
<proteinExistence type="inferred from homology"/>
<dbReference type="PANTHER" id="PTHR40083">
    <property type="entry name" value="UPF0122 PROTEIN CBO2450/CLC_2298"/>
    <property type="match status" value="1"/>
</dbReference>
<evidence type="ECO:0000313" key="3">
    <source>
        <dbReference type="EMBL" id="HIZ25363.1"/>
    </source>
</evidence>
<accession>A0A9D2IVU6</accession>
<evidence type="ECO:0000256" key="2">
    <source>
        <dbReference type="ARBA" id="ARBA00024764"/>
    </source>
</evidence>